<keyword evidence="2" id="KW-1185">Reference proteome</keyword>
<dbReference type="EMBL" id="CP036532">
    <property type="protein sequence ID" value="QBK30138.1"/>
    <property type="molecule type" value="Genomic_DNA"/>
</dbReference>
<organism evidence="1 2">
    <name type="scientific">Roseitalea porphyridii</name>
    <dbReference type="NCBI Taxonomy" id="1852022"/>
    <lineage>
        <taxon>Bacteria</taxon>
        <taxon>Pseudomonadati</taxon>
        <taxon>Pseudomonadota</taxon>
        <taxon>Alphaproteobacteria</taxon>
        <taxon>Hyphomicrobiales</taxon>
        <taxon>Ahrensiaceae</taxon>
        <taxon>Roseitalea</taxon>
    </lineage>
</organism>
<dbReference type="OrthoDB" id="8243573at2"/>
<gene>
    <name evidence="1" type="ORF">E0E05_05715</name>
</gene>
<dbReference type="GeneID" id="90766788"/>
<sequence>MFHGYNKGIQAVVGQIVSQTDDLCGRIGRSVHDEDDFTSRMADRIERSVDGAFVGGMTWSVETRKLPWRGPQSEERRFGADLGLVLRMSGKGFDVSKGYLIQAKMVDHIDLELFSKPPFSKSDRVFGQCEDMLRTTSEAYVWLYSPAGISILRAGSMVNTAPELIPQMRRQSLHGFMTRAFMSWSGDYRLGDLSKKSLEMMTEEFRVKQAVLIHATEARAEE</sequence>
<dbReference type="Proteomes" id="UP000293719">
    <property type="component" value="Chromosome"/>
</dbReference>
<evidence type="ECO:0000313" key="2">
    <source>
        <dbReference type="Proteomes" id="UP000293719"/>
    </source>
</evidence>
<reference evidence="1 2" key="1">
    <citation type="journal article" date="2017" name="Int. J. Syst. Evol. Microbiol.">
        <title>Roseitalea porphyridii gen. nov., sp. nov., isolated from a red alga, and reclassification of Hoeflea suaedae Chung et al. 2013 as Pseudohoeflea suaedae gen. nov., comb. nov.</title>
        <authorList>
            <person name="Hyeon J.W."/>
            <person name="Jeong S.E."/>
            <person name="Baek K."/>
            <person name="Jeon C.O."/>
        </authorList>
    </citation>
    <scope>NUCLEOTIDE SEQUENCE [LARGE SCALE GENOMIC DNA]</scope>
    <source>
        <strain evidence="1 2">MA7-20</strain>
    </source>
</reference>
<proteinExistence type="predicted"/>
<protein>
    <submittedName>
        <fullName evidence="1">Uncharacterized protein</fullName>
    </submittedName>
</protein>
<name>A0A4V1A3S5_9HYPH</name>
<dbReference type="RefSeq" id="WP_131615840.1">
    <property type="nucleotide sequence ID" value="NZ_CP036532.1"/>
</dbReference>
<dbReference type="AlphaFoldDB" id="A0A4V1A3S5"/>
<evidence type="ECO:0000313" key="1">
    <source>
        <dbReference type="EMBL" id="QBK30138.1"/>
    </source>
</evidence>
<dbReference type="KEGG" id="rpod:E0E05_05715"/>
<accession>A0A4V1A3S5</accession>